<protein>
    <submittedName>
        <fullName evidence="1">Uncharacterized protein</fullName>
    </submittedName>
</protein>
<reference evidence="1" key="2">
    <citation type="journal article" date="2024" name="Plant">
        <title>Genomic evolution and insights into agronomic trait innovations of Sesamum species.</title>
        <authorList>
            <person name="Miao H."/>
            <person name="Wang L."/>
            <person name="Qu L."/>
            <person name="Liu H."/>
            <person name="Sun Y."/>
            <person name="Le M."/>
            <person name="Wang Q."/>
            <person name="Wei S."/>
            <person name="Zheng Y."/>
            <person name="Lin W."/>
            <person name="Duan Y."/>
            <person name="Cao H."/>
            <person name="Xiong S."/>
            <person name="Wang X."/>
            <person name="Wei L."/>
            <person name="Li C."/>
            <person name="Ma Q."/>
            <person name="Ju M."/>
            <person name="Zhao R."/>
            <person name="Li G."/>
            <person name="Mu C."/>
            <person name="Tian Q."/>
            <person name="Mei H."/>
            <person name="Zhang T."/>
            <person name="Gao T."/>
            <person name="Zhang H."/>
        </authorList>
    </citation>
    <scope>NUCLEOTIDE SEQUENCE</scope>
    <source>
        <strain evidence="1">G01</strain>
    </source>
</reference>
<proteinExistence type="predicted"/>
<name>A0AAW2IN27_9LAMI</name>
<comment type="caution">
    <text evidence="1">The sequence shown here is derived from an EMBL/GenBank/DDBJ whole genome shotgun (WGS) entry which is preliminary data.</text>
</comment>
<reference evidence="1" key="1">
    <citation type="submission" date="2020-06" db="EMBL/GenBank/DDBJ databases">
        <authorList>
            <person name="Li T."/>
            <person name="Hu X."/>
            <person name="Zhang T."/>
            <person name="Song X."/>
            <person name="Zhang H."/>
            <person name="Dai N."/>
            <person name="Sheng W."/>
            <person name="Hou X."/>
            <person name="Wei L."/>
        </authorList>
    </citation>
    <scope>NUCLEOTIDE SEQUENCE</scope>
    <source>
        <strain evidence="1">G01</strain>
        <tissue evidence="1">Leaf</tissue>
    </source>
</reference>
<organism evidence="1">
    <name type="scientific">Sesamum angustifolium</name>
    <dbReference type="NCBI Taxonomy" id="2727405"/>
    <lineage>
        <taxon>Eukaryota</taxon>
        <taxon>Viridiplantae</taxon>
        <taxon>Streptophyta</taxon>
        <taxon>Embryophyta</taxon>
        <taxon>Tracheophyta</taxon>
        <taxon>Spermatophyta</taxon>
        <taxon>Magnoliopsida</taxon>
        <taxon>eudicotyledons</taxon>
        <taxon>Gunneridae</taxon>
        <taxon>Pentapetalae</taxon>
        <taxon>asterids</taxon>
        <taxon>lamiids</taxon>
        <taxon>Lamiales</taxon>
        <taxon>Pedaliaceae</taxon>
        <taxon>Sesamum</taxon>
    </lineage>
</organism>
<dbReference type="AlphaFoldDB" id="A0AAW2IN27"/>
<evidence type="ECO:0000313" key="1">
    <source>
        <dbReference type="EMBL" id="KAL0283509.1"/>
    </source>
</evidence>
<dbReference type="EMBL" id="JACGWK010001718">
    <property type="protein sequence ID" value="KAL0283509.1"/>
    <property type="molecule type" value="Genomic_DNA"/>
</dbReference>
<accession>A0AAW2IN27</accession>
<sequence length="59" mass="6305">MGTICGNTWAFTREMVNSDNGGDNRSYEGNSSFPVVVGPTTPPTNPTSGALMLLFQIRP</sequence>
<gene>
    <name evidence="1" type="ORF">Sangu_2885500</name>
</gene>